<keyword evidence="2" id="KW-1185">Reference proteome</keyword>
<evidence type="ECO:0000313" key="1">
    <source>
        <dbReference type="EMBL" id="SBP90062.1"/>
    </source>
</evidence>
<sequence>MNRMPLTGIWPEPVVTAIAWILANRLPGARASDLDVYRIYIDDPCDGTRSELSEHEDHGEISVHRLRADLEVWQTMPSSCKVCGAGFAVAQPEAHGSEFLARYEIHDRRHLPTLEPHTLNQGVAEAPPIESSEKANQIALAYSYP</sequence>
<reference evidence="1 2" key="1">
    <citation type="submission" date="2016-06" db="EMBL/GenBank/DDBJ databases">
        <authorList>
            <person name="Kjaerup R.B."/>
            <person name="Dalgaard T.S."/>
            <person name="Juul-Madsen H.R."/>
        </authorList>
    </citation>
    <scope>NUCLEOTIDE SEQUENCE [LARGE SCALE GENOMIC DNA]</scope>
    <source>
        <strain evidence="1 2">DSM 16361</strain>
    </source>
</reference>
<gene>
    <name evidence="1" type="ORF">THIARS_90212</name>
</gene>
<accession>A0A238DA89</accession>
<proteinExistence type="predicted"/>
<dbReference type="EMBL" id="FLMQ01000058">
    <property type="protein sequence ID" value="SBP90062.1"/>
    <property type="molecule type" value="Genomic_DNA"/>
</dbReference>
<protein>
    <submittedName>
        <fullName evidence="1">Uncharacterized protein</fullName>
    </submittedName>
</protein>
<dbReference type="AlphaFoldDB" id="A0A238DA89"/>
<organism evidence="1 2">
    <name type="scientific">Thiomonas delicata</name>
    <name type="common">Thiomonas cuprina</name>
    <dbReference type="NCBI Taxonomy" id="364030"/>
    <lineage>
        <taxon>Bacteria</taxon>
        <taxon>Pseudomonadati</taxon>
        <taxon>Pseudomonadota</taxon>
        <taxon>Betaproteobacteria</taxon>
        <taxon>Burkholderiales</taxon>
        <taxon>Thiomonas</taxon>
    </lineage>
</organism>
<dbReference type="Proteomes" id="UP000214566">
    <property type="component" value="Unassembled WGS sequence"/>
</dbReference>
<name>A0A238DA89_THIDL</name>
<evidence type="ECO:0000313" key="2">
    <source>
        <dbReference type="Proteomes" id="UP000214566"/>
    </source>
</evidence>
<dbReference type="RefSeq" id="WP_094161993.1">
    <property type="nucleotide sequence ID" value="NZ_LT592171.1"/>
</dbReference>